<dbReference type="Gene3D" id="2.180.10.10">
    <property type="entry name" value="RHS repeat-associated core"/>
    <property type="match status" value="1"/>
</dbReference>
<dbReference type="InterPro" id="IPR050708">
    <property type="entry name" value="T6SS_VgrG/RHS"/>
</dbReference>
<feature type="compositionally biased region" description="Polar residues" evidence="1">
    <location>
        <begin position="658"/>
        <end position="667"/>
    </location>
</feature>
<protein>
    <submittedName>
        <fullName evidence="2">Putative nematicidal YD repeat-containing toxin protein</fullName>
    </submittedName>
</protein>
<dbReference type="PANTHER" id="PTHR32305:SF15">
    <property type="entry name" value="PROTEIN RHSA-RELATED"/>
    <property type="match status" value="1"/>
</dbReference>
<dbReference type="PANTHER" id="PTHR32305">
    <property type="match status" value="1"/>
</dbReference>
<dbReference type="InterPro" id="IPR006530">
    <property type="entry name" value="YD"/>
</dbReference>
<dbReference type="Pfam" id="PF05593">
    <property type="entry name" value="RHS_repeat"/>
    <property type="match status" value="1"/>
</dbReference>
<gene>
    <name evidence="2" type="ORF">Sant_2840</name>
</gene>
<proteinExistence type="predicted"/>
<feature type="region of interest" description="Disordered" evidence="1">
    <location>
        <begin position="1600"/>
        <end position="1621"/>
    </location>
</feature>
<keyword evidence="3" id="KW-1185">Reference proteome</keyword>
<organism evidence="2 3">
    <name type="scientific">Sodalis praecaptivus</name>
    <dbReference type="NCBI Taxonomy" id="1239307"/>
    <lineage>
        <taxon>Bacteria</taxon>
        <taxon>Pseudomonadati</taxon>
        <taxon>Pseudomonadota</taxon>
        <taxon>Gammaproteobacteria</taxon>
        <taxon>Enterobacterales</taxon>
        <taxon>Bruguierivoracaceae</taxon>
        <taxon>Sodalis</taxon>
    </lineage>
</organism>
<dbReference type="EMBL" id="CP006569">
    <property type="protein sequence ID" value="AHF77855.1"/>
    <property type="molecule type" value="Genomic_DNA"/>
</dbReference>
<dbReference type="NCBIfam" id="TIGR01643">
    <property type="entry name" value="YD_repeat_2x"/>
    <property type="match status" value="1"/>
</dbReference>
<dbReference type="KEGG" id="sod:Sant_2840"/>
<evidence type="ECO:0000313" key="2">
    <source>
        <dbReference type="EMBL" id="AHF77855.1"/>
    </source>
</evidence>
<reference evidence="2 3" key="1">
    <citation type="journal article" date="2014" name="Genome Biol. Evol.">
        <title>Genome degeneration and adaptation in a nascent stage of symbiosis.</title>
        <authorList>
            <person name="Oakeson K.F."/>
            <person name="Gil R."/>
            <person name="Clayton A.L."/>
            <person name="Dunn D.M."/>
            <person name="von Niederhausern A.C."/>
            <person name="Hamil C."/>
            <person name="Aoyagi A."/>
            <person name="Duval B."/>
            <person name="Baca A."/>
            <person name="Silva F.J."/>
            <person name="Vallier A."/>
            <person name="Jackson D.G."/>
            <person name="Latorre A."/>
            <person name="Weiss R.B."/>
            <person name="Heddi A."/>
            <person name="Moya A."/>
            <person name="Dale C."/>
        </authorList>
    </citation>
    <scope>NUCLEOTIDE SEQUENCE [LARGE SCALE GENOMIC DNA]</scope>
    <source>
        <strain evidence="2 3">HS1</strain>
    </source>
</reference>
<evidence type="ECO:0000256" key="1">
    <source>
        <dbReference type="SAM" id="MobiDB-lite"/>
    </source>
</evidence>
<dbReference type="OrthoDB" id="7030285at2"/>
<feature type="region of interest" description="Disordered" evidence="1">
    <location>
        <begin position="630"/>
        <end position="667"/>
    </location>
</feature>
<dbReference type="PATRIC" id="fig|1239307.3.peg.3158"/>
<name>W0I055_9GAMM</name>
<evidence type="ECO:0000313" key="3">
    <source>
        <dbReference type="Proteomes" id="UP000019028"/>
    </source>
</evidence>
<dbReference type="RefSeq" id="WP_025422997.1">
    <property type="nucleotide sequence ID" value="NZ_CP006569.1"/>
</dbReference>
<dbReference type="NCBIfam" id="TIGR03696">
    <property type="entry name" value="Rhs_assc_core"/>
    <property type="match status" value="1"/>
</dbReference>
<dbReference type="Proteomes" id="UP000019028">
    <property type="component" value="Chromosome"/>
</dbReference>
<dbReference type="InterPro" id="IPR031325">
    <property type="entry name" value="RHS_repeat"/>
</dbReference>
<dbReference type="InterPro" id="IPR022385">
    <property type="entry name" value="Rhs_assc_core"/>
</dbReference>
<sequence length="1886" mass="211562">MHHPFAAQVDPRTGLLHFRLPLVTAIGNDHLGPEFALSLSYSLLHLQDVGYGKGFDDNLSRYDPESRLLTLSNGEQYRLEGEASEPAFCPPAPLHIRLKMLNGALWIYYKSGAVEQLIIPQAKAIAQKYYLLNRVFSPAGHEILFTYIVVNGRLRLAQIKDAQQSLVEIKWPSLHQVDGQPPAPNHVILTVWPGLAQSYSLLLQKEQGKLTRVSQCDKNSIDNARCRASALCEIGYDSRDRLTSLRLPGGINEDFVYCADGAVRPLPCMASHTTRVTDNQRELYRQTQTFQFTCVDFLTANAPLSRPDMLTPGKIYSSKITIRRDNRSPLGPAAPETGSEIITRRYDSYHRLVSEKHQTKITMNNQLKESEHTLILSYRAPVDAATTTPLAQLARTYCLPTRKEEHWRIPPIVNTPQRPDQQPQKKTITHYNYDADGNLTLCVYPDGSQFTVNYFNADGSDSDCPADPLGFRRFAAEVSYEIPPGDIPTTQIRRIYYHYDALSCHRPSVLPHDTLVLCHKVTYVIYNFPLKAPAADAGRAPAQDTAIKNVRDVPSRVDVKTLEVSYYDEPEATFGSRHGRLKSQRMTYTGEPEKTVVSKDYFWEKRSARDNTPTDYELVCTCHFSVSHTRPEPKAAPETAAAVPQGSTPEDDAPQMTPARTANEAQQTLTTTSIWSLPDYHLITTIDAQGNQTDYRYQNNDLDFFLTRHAQTPCAAIQCRTIRYDLQQNSLVHISETDSLGNGVHRYIDGFGRLHRKTYCSARRADNPVTLEERRYDGAGRLIEATLNDWHIAANTLAPSQQIAQHRGEYYYDEWGQLNVILHHDGERGQYHLIDNAIFDDRQTREQFPYDVTSRSVDLRACASGVIEEHYDIVNRPLKLLRETRSAITLEGFRSVNKRPPAGEEASALPDLAVPLDEAACEIDNLGKLISAAEFIRDDMQRIIAVTETLSQHYVNYQYDYQDRLCLMSIGDTGNFRYVYDRQDGPPTQIRFSPPLSSRQPLPAPAADHYQLYVRSLDGWGRILSEKQLGQGANAWRYEGAHPRPIGYTDAGHNTFHFRYHRHLKHALIEMKYADGLRRFHYDNAGRVTAVQDHFLDDLAGPCLRYQYNSEGQVIRETVCGPEDEKGFWTEYDYSLAGRLLQSRDSLGQTHLYRYDRAGRLITLTGSEVELSLDYDAFGRLAQHTVTERATGKGVRRELRYGFFNRVTKIAITPCGPHTADAKTLQIALKYDGLDNIIAKTVTETSGGVGRTRQETFSYDRRGYLTNCHYHGNLPLLANDGQMDRQVLRQEFKYDDLANLTEVRTETAPLGDGTASGAAKTFLTTRYFYHNGEAPTRLTDLSHSAKPALTNMLLYDSCGRLVQDHQGLRYYYDRFGHLILTLTPNHDYKFYHYDPAGRLFACGDERGETVYLYSQNRLTHVKRYTRDTPFPPQTVLDAIKKDDVPNVAGAINGLTAHINLDKRKNGLTHATLFHYGNTHALITRCERQPGWPSVLLLAADQQGNTVQAGGTARIDYLPWGLANEPMEGVATDATLPEDMPRYQGCLLDSAVNGYFMGSDHRLYQPEVRRFISPAALRFPGVAGLNPYTFMMNDPVNQTFPNARGNRRGRMTQPSGKEAPPLTHPAFDTVLSATPPLHIMLTATDFSWAASAIASGSLEYKDPMVSCALLWSSKMLALAAGCDEPVVGEHRRRQSPLDAFQSLSLSCLKHGNNQVNHFSHYRYQNPLAQAACPTLQNILQRGHHGSLLPTSPRSIAPPWPSLLPMLASEEPWISVDHPLLMLASYAAGTESARQLADLISRPMATFTLALGPAMAFAAEGFAPSVQRDGSFPAAAQGGAAHAYLFFMGYRPAPTMCYPLLYPDGPFAGGRPLSEATTAMTRYFPGAF</sequence>
<dbReference type="HOGENOM" id="CLU_002146_1_0_6"/>
<accession>W0I055</accession>